<feature type="transmembrane region" description="Helical" evidence="5">
    <location>
        <begin position="33"/>
        <end position="53"/>
    </location>
</feature>
<evidence type="ECO:0000256" key="4">
    <source>
        <dbReference type="ARBA" id="ARBA00023136"/>
    </source>
</evidence>
<reference evidence="6 7" key="1">
    <citation type="submission" date="2021-12" db="EMBL/GenBank/DDBJ databases">
        <title>Genome sequencing of bacteria with rrn-lacking chromosome and rrn-plasmid.</title>
        <authorList>
            <person name="Anda M."/>
            <person name="Iwasaki W."/>
        </authorList>
    </citation>
    <scope>NUCLEOTIDE SEQUENCE [LARGE SCALE GENOMIC DNA]</scope>
    <source>
        <strain evidence="6 7">DSM 100852</strain>
    </source>
</reference>
<evidence type="ECO:0008006" key="8">
    <source>
        <dbReference type="Google" id="ProtNLM"/>
    </source>
</evidence>
<dbReference type="GO" id="GO:0005385">
    <property type="term" value="F:zinc ion transmembrane transporter activity"/>
    <property type="evidence" value="ECO:0007669"/>
    <property type="project" value="TreeGrafter"/>
</dbReference>
<name>A0AAU9CEC1_9BACT</name>
<dbReference type="KEGG" id="fax:FUAX_05900"/>
<dbReference type="GO" id="GO:0016020">
    <property type="term" value="C:membrane"/>
    <property type="evidence" value="ECO:0007669"/>
    <property type="project" value="UniProtKB-SubCell"/>
</dbReference>
<feature type="transmembrane region" description="Helical" evidence="5">
    <location>
        <begin position="128"/>
        <end position="148"/>
    </location>
</feature>
<proteinExistence type="predicted"/>
<dbReference type="PANTHER" id="PTHR11040:SF44">
    <property type="entry name" value="PROTEIN ZNTC-RELATED"/>
    <property type="match status" value="1"/>
</dbReference>
<evidence type="ECO:0000256" key="2">
    <source>
        <dbReference type="ARBA" id="ARBA00022692"/>
    </source>
</evidence>
<evidence type="ECO:0000256" key="1">
    <source>
        <dbReference type="ARBA" id="ARBA00004141"/>
    </source>
</evidence>
<dbReference type="AlphaFoldDB" id="A0AAU9CEC1"/>
<organism evidence="6 7">
    <name type="scientific">Fulvitalea axinellae</name>
    <dbReference type="NCBI Taxonomy" id="1182444"/>
    <lineage>
        <taxon>Bacteria</taxon>
        <taxon>Pseudomonadati</taxon>
        <taxon>Bacteroidota</taxon>
        <taxon>Cytophagia</taxon>
        <taxon>Cytophagales</taxon>
        <taxon>Persicobacteraceae</taxon>
        <taxon>Fulvitalea</taxon>
    </lineage>
</organism>
<keyword evidence="2 5" id="KW-0812">Transmembrane</keyword>
<protein>
    <recommendedName>
        <fullName evidence="8">ZIP family metal transporter</fullName>
    </recommendedName>
</protein>
<dbReference type="Proteomes" id="UP001348817">
    <property type="component" value="Chromosome"/>
</dbReference>
<evidence type="ECO:0000256" key="5">
    <source>
        <dbReference type="SAM" id="Phobius"/>
    </source>
</evidence>
<feature type="transmembrane region" description="Helical" evidence="5">
    <location>
        <begin position="6"/>
        <end position="21"/>
    </location>
</feature>
<dbReference type="EMBL" id="AP025314">
    <property type="protein sequence ID" value="BDD08158.1"/>
    <property type="molecule type" value="Genomic_DNA"/>
</dbReference>
<evidence type="ECO:0000313" key="6">
    <source>
        <dbReference type="EMBL" id="BDD08158.1"/>
    </source>
</evidence>
<comment type="subcellular location">
    <subcellularLocation>
        <location evidence="1">Membrane</location>
        <topology evidence="1">Multi-pass membrane protein</topology>
    </subcellularLocation>
</comment>
<feature type="transmembrane region" description="Helical" evidence="5">
    <location>
        <begin position="155"/>
        <end position="175"/>
    </location>
</feature>
<evidence type="ECO:0000313" key="7">
    <source>
        <dbReference type="Proteomes" id="UP001348817"/>
    </source>
</evidence>
<gene>
    <name evidence="6" type="ORF">FUAX_05900</name>
</gene>
<keyword evidence="7" id="KW-1185">Reference proteome</keyword>
<dbReference type="InterPro" id="IPR003689">
    <property type="entry name" value="ZIP"/>
</dbReference>
<accession>A0AAU9CEC1</accession>
<evidence type="ECO:0000256" key="3">
    <source>
        <dbReference type="ARBA" id="ARBA00022989"/>
    </source>
</evidence>
<sequence>MEGIWVLFLGPLLAGIAVDFSSRDKAPNLKPAFMFGGAYILALTLTHILPGILRRFDNIAIVLGLILAGLLFQFLIDKVTRGAEHGEVSGVKKVSVFTLLFGLCLHSFLEGALLGGMSSDGHGSHDSLLIGILLHKLPAAFALAMVVRNRYEMRWLRYLIVLIFALTAPIGMYLSHDLSASGQEVRFLDGLMAFVTGNLLFVLVELFKSLNFRRWRSVENGMLLLGLAIGLLSEII</sequence>
<feature type="transmembrane region" description="Helical" evidence="5">
    <location>
        <begin position="96"/>
        <end position="116"/>
    </location>
</feature>
<dbReference type="PANTHER" id="PTHR11040">
    <property type="entry name" value="ZINC/IRON TRANSPORTER"/>
    <property type="match status" value="1"/>
</dbReference>
<feature type="transmembrane region" description="Helical" evidence="5">
    <location>
        <begin position="59"/>
        <end position="76"/>
    </location>
</feature>
<keyword evidence="3 5" id="KW-1133">Transmembrane helix</keyword>
<dbReference type="RefSeq" id="WP_338393435.1">
    <property type="nucleotide sequence ID" value="NZ_AP025314.1"/>
</dbReference>
<keyword evidence="4 5" id="KW-0472">Membrane</keyword>
<dbReference type="Pfam" id="PF02535">
    <property type="entry name" value="Zip"/>
    <property type="match status" value="1"/>
</dbReference>
<feature type="transmembrane region" description="Helical" evidence="5">
    <location>
        <begin position="187"/>
        <end position="207"/>
    </location>
</feature>